<dbReference type="EMBL" id="ATHJ01000094">
    <property type="protein sequence ID" value="EPR38774.1"/>
    <property type="molecule type" value="Genomic_DNA"/>
</dbReference>
<keyword evidence="19" id="KW-1185">Reference proteome</keyword>
<proteinExistence type="inferred from homology"/>
<organism evidence="18 19">
    <name type="scientific">Desulfococcus multivorans DSM 2059</name>
    <dbReference type="NCBI Taxonomy" id="1121405"/>
    <lineage>
        <taxon>Bacteria</taxon>
        <taxon>Pseudomonadati</taxon>
        <taxon>Thermodesulfobacteriota</taxon>
        <taxon>Desulfobacteria</taxon>
        <taxon>Desulfobacterales</taxon>
        <taxon>Desulfococcaceae</taxon>
        <taxon>Desulfococcus</taxon>
    </lineage>
</organism>
<dbReference type="PIRSF" id="PIRSF000204">
    <property type="entry name" value="PNTB"/>
    <property type="match status" value="1"/>
</dbReference>
<evidence type="ECO:0000313" key="18">
    <source>
        <dbReference type="EMBL" id="EPR38774.1"/>
    </source>
</evidence>
<accession>S7UX69</accession>
<dbReference type="Proteomes" id="UP000014977">
    <property type="component" value="Unassembled WGS sequence"/>
</dbReference>
<feature type="transmembrane region" description="Helical" evidence="16">
    <location>
        <begin position="64"/>
        <end position="83"/>
    </location>
</feature>
<evidence type="ECO:0000256" key="2">
    <source>
        <dbReference type="ARBA" id="ARBA00004429"/>
    </source>
</evidence>
<feature type="transmembrane region" description="Helical" evidence="16">
    <location>
        <begin position="41"/>
        <end position="58"/>
    </location>
</feature>
<dbReference type="PATRIC" id="fig|1121405.3.peg.2555"/>
<evidence type="ECO:0000256" key="10">
    <source>
        <dbReference type="ARBA" id="ARBA00022967"/>
    </source>
</evidence>
<evidence type="ECO:0000256" key="12">
    <source>
        <dbReference type="ARBA" id="ARBA00023027"/>
    </source>
</evidence>
<dbReference type="eggNOG" id="COG1282">
    <property type="taxonomic scope" value="Bacteria"/>
</dbReference>
<comment type="function">
    <text evidence="1 15">The transhydrogenation between NADH and NADP is coupled to respiration and ATP hydrolysis and functions as a proton pump across the membrane.</text>
</comment>
<dbReference type="PANTHER" id="PTHR44758:SF1">
    <property type="entry name" value="NAD(P) TRANSHYDROGENASE SUBUNIT BETA"/>
    <property type="match status" value="1"/>
</dbReference>
<feature type="transmembrane region" description="Helical" evidence="16">
    <location>
        <begin position="121"/>
        <end position="144"/>
    </location>
</feature>
<evidence type="ECO:0000256" key="4">
    <source>
        <dbReference type="ARBA" id="ARBA00012943"/>
    </source>
</evidence>
<evidence type="ECO:0000256" key="8">
    <source>
        <dbReference type="ARBA" id="ARBA00022692"/>
    </source>
</evidence>
<sequence length="467" mass="48504">MTPTTANETMLIVTSLAYILSAMLFIFGLKMLSSPETARRGNLVSATGMFIAVIFTLIRAGLDFKWIAVGVAIGAAVGVLAALKVKMTGMPEMVALFNGGGGLASMLVGWSEFHAHPDQTVVFILVSVFLAVLIGGMTFTGSVVAWGKLSGNIPSRPILFPGQQIINGGLFVITLGVGVLFCGSFYPSISAVYVPTAVILSLVIGIVTVIPIGGADMPVVISLLNSYSGLAACAAGFAIGNNILIVAGGLVGASGLILTNIMCKAMNRSLTNVLFSGFGSHEAAGGAGGAEGTAQSTSPQDAYYVLEAASSVVFVPGYGMAVAQAQHVVRELADLIEANGAEVSFAIHPVAGRMPGHMNVLLAEANVPYDKLVEMDDINQTIDTVDVCIVIGANDVVNPAAREDEGSPIYGMPIIDADKARNVFVLKRSMASGFAGIPNPLFYRSNTRMIFGDAKATIEALVEEFKS</sequence>
<dbReference type="GO" id="GO:0050661">
    <property type="term" value="F:NADP binding"/>
    <property type="evidence" value="ECO:0007669"/>
    <property type="project" value="InterPro"/>
</dbReference>
<dbReference type="InterPro" id="IPR034300">
    <property type="entry name" value="PNTB-like"/>
</dbReference>
<feature type="domain" description="NADP transhydrogenase beta-like" evidence="17">
    <location>
        <begin position="15"/>
        <end position="463"/>
    </location>
</feature>
<evidence type="ECO:0000256" key="9">
    <source>
        <dbReference type="ARBA" id="ARBA00022857"/>
    </source>
</evidence>
<dbReference type="InterPro" id="IPR012136">
    <property type="entry name" value="NADH_DH_b"/>
</dbReference>
<evidence type="ECO:0000256" key="5">
    <source>
        <dbReference type="ARBA" id="ARBA00014581"/>
    </source>
</evidence>
<evidence type="ECO:0000256" key="11">
    <source>
        <dbReference type="ARBA" id="ARBA00022989"/>
    </source>
</evidence>
<comment type="similarity">
    <text evidence="3 15">Belongs to the PNT beta subunit family.</text>
</comment>
<evidence type="ECO:0000256" key="16">
    <source>
        <dbReference type="SAM" id="Phobius"/>
    </source>
</evidence>
<dbReference type="EC" id="7.1.1.1" evidence="4 15"/>
<comment type="subcellular location">
    <subcellularLocation>
        <location evidence="2">Cell inner membrane</location>
        <topology evidence="2">Multi-pass membrane protein</topology>
    </subcellularLocation>
</comment>
<keyword evidence="12 15" id="KW-0520">NAD</keyword>
<evidence type="ECO:0000256" key="13">
    <source>
        <dbReference type="ARBA" id="ARBA00023136"/>
    </source>
</evidence>
<dbReference type="PANTHER" id="PTHR44758">
    <property type="entry name" value="NAD(P) TRANSHYDROGENASE SUBUNIT BETA"/>
    <property type="match status" value="1"/>
</dbReference>
<keyword evidence="11 16" id="KW-1133">Transmembrane helix</keyword>
<dbReference type="Pfam" id="PF02233">
    <property type="entry name" value="PNTB"/>
    <property type="match status" value="1"/>
</dbReference>
<feature type="transmembrane region" description="Helical" evidence="16">
    <location>
        <begin position="192"/>
        <end position="212"/>
    </location>
</feature>
<keyword evidence="10 15" id="KW-1278">Translocase</keyword>
<feature type="transmembrane region" description="Helical" evidence="16">
    <location>
        <begin position="243"/>
        <end position="263"/>
    </location>
</feature>
<keyword evidence="6 15" id="KW-1003">Cell membrane</keyword>
<dbReference type="RefSeq" id="WP_020876846.1">
    <property type="nucleotide sequence ID" value="NZ_ATHJ01000094.1"/>
</dbReference>
<comment type="caution">
    <text evidence="18">The sequence shown here is derived from an EMBL/GenBank/DDBJ whole genome shotgun (WGS) entry which is preliminary data.</text>
</comment>
<dbReference type="GO" id="GO:0008750">
    <property type="term" value="F:proton-translocating NAD(P)+ transhydrogenase activity"/>
    <property type="evidence" value="ECO:0007669"/>
    <property type="project" value="UniProtKB-EC"/>
</dbReference>
<evidence type="ECO:0000256" key="3">
    <source>
        <dbReference type="ARBA" id="ARBA00007919"/>
    </source>
</evidence>
<evidence type="ECO:0000256" key="7">
    <source>
        <dbReference type="ARBA" id="ARBA00022519"/>
    </source>
</evidence>
<keyword evidence="8 16" id="KW-0812">Transmembrane</keyword>
<dbReference type="InterPro" id="IPR029035">
    <property type="entry name" value="DHS-like_NAD/FAD-binding_dom"/>
</dbReference>
<evidence type="ECO:0000313" key="19">
    <source>
        <dbReference type="Proteomes" id="UP000014977"/>
    </source>
</evidence>
<protein>
    <recommendedName>
        <fullName evidence="5 15">NAD(P) transhydrogenase subunit beta</fullName>
        <ecNumber evidence="4 15">7.1.1.1</ecNumber>
    </recommendedName>
    <alternativeName>
        <fullName evidence="15">Nicotinamide nucleotide transhydrogenase subunit beta</fullName>
    </alternativeName>
</protein>
<keyword evidence="13 15" id="KW-0472">Membrane</keyword>
<gene>
    <name evidence="18" type="ORF">dsmv_0184</name>
</gene>
<evidence type="ECO:0000256" key="1">
    <source>
        <dbReference type="ARBA" id="ARBA00003943"/>
    </source>
</evidence>
<name>S7UX69_DESML</name>
<keyword evidence="7 15" id="KW-0997">Cell inner membrane</keyword>
<evidence type="ECO:0000256" key="15">
    <source>
        <dbReference type="PIRNR" id="PIRNR000204"/>
    </source>
</evidence>
<dbReference type="SUPFAM" id="SSF52467">
    <property type="entry name" value="DHS-like NAD/FAD-binding domain"/>
    <property type="match status" value="1"/>
</dbReference>
<dbReference type="AlphaFoldDB" id="S7UX69"/>
<feature type="transmembrane region" description="Helical" evidence="16">
    <location>
        <begin position="12"/>
        <end position="29"/>
    </location>
</feature>
<evidence type="ECO:0000259" key="17">
    <source>
        <dbReference type="Pfam" id="PF02233"/>
    </source>
</evidence>
<reference evidence="18 19" key="1">
    <citation type="journal article" date="2013" name="Genome Announc.">
        <title>Draft genome sequences for three mercury-methylating, sulfate-reducing bacteria.</title>
        <authorList>
            <person name="Brown S.D."/>
            <person name="Hurt R.A.Jr."/>
            <person name="Gilmour C.C."/>
            <person name="Elias D.A."/>
        </authorList>
    </citation>
    <scope>NUCLEOTIDE SEQUENCE [LARGE SCALE GENOMIC DNA]</scope>
    <source>
        <strain evidence="18 19">DSM 2059</strain>
    </source>
</reference>
<feature type="transmembrane region" description="Helical" evidence="16">
    <location>
        <begin position="165"/>
        <end position="186"/>
    </location>
</feature>
<dbReference type="Gene3D" id="3.40.50.1220">
    <property type="entry name" value="TPP-binding domain"/>
    <property type="match status" value="1"/>
</dbReference>
<evidence type="ECO:0000256" key="14">
    <source>
        <dbReference type="ARBA" id="ARBA00048202"/>
    </source>
</evidence>
<evidence type="ECO:0000256" key="6">
    <source>
        <dbReference type="ARBA" id="ARBA00022475"/>
    </source>
</evidence>
<dbReference type="GO" id="GO:0005886">
    <property type="term" value="C:plasma membrane"/>
    <property type="evidence" value="ECO:0007669"/>
    <property type="project" value="UniProtKB-SubCell"/>
</dbReference>
<comment type="catalytic activity">
    <reaction evidence="14 15">
        <text>NAD(+) + NADPH + H(+)(in) = NADH + NADP(+) + H(+)(out)</text>
        <dbReference type="Rhea" id="RHEA:47992"/>
        <dbReference type="ChEBI" id="CHEBI:15378"/>
        <dbReference type="ChEBI" id="CHEBI:57540"/>
        <dbReference type="ChEBI" id="CHEBI:57783"/>
        <dbReference type="ChEBI" id="CHEBI:57945"/>
        <dbReference type="ChEBI" id="CHEBI:58349"/>
        <dbReference type="EC" id="7.1.1.1"/>
    </reaction>
</comment>
<keyword evidence="9 15" id="KW-0521">NADP</keyword>
<dbReference type="STRING" id="897.B2D07_04420"/>